<feature type="region of interest" description="Disordered" evidence="1">
    <location>
        <begin position="31"/>
        <end position="59"/>
    </location>
</feature>
<evidence type="ECO:0000313" key="2">
    <source>
        <dbReference type="EMBL" id="MFC5913196.1"/>
    </source>
</evidence>
<protein>
    <submittedName>
        <fullName evidence="2">Uncharacterized protein</fullName>
    </submittedName>
</protein>
<feature type="compositionally biased region" description="Gly residues" evidence="1">
    <location>
        <begin position="36"/>
        <end position="59"/>
    </location>
</feature>
<proteinExistence type="predicted"/>
<reference evidence="3" key="1">
    <citation type="journal article" date="2019" name="Int. J. Syst. Evol. Microbiol.">
        <title>The Global Catalogue of Microorganisms (GCM) 10K type strain sequencing project: providing services to taxonomists for standard genome sequencing and annotation.</title>
        <authorList>
            <consortium name="The Broad Institute Genomics Platform"/>
            <consortium name="The Broad Institute Genome Sequencing Center for Infectious Disease"/>
            <person name="Wu L."/>
            <person name="Ma J."/>
        </authorList>
    </citation>
    <scope>NUCLEOTIDE SEQUENCE [LARGE SCALE GENOMIC DNA]</scope>
    <source>
        <strain evidence="3">JCM 4147</strain>
    </source>
</reference>
<keyword evidence="3" id="KW-1185">Reference proteome</keyword>
<dbReference type="Proteomes" id="UP001596200">
    <property type="component" value="Unassembled WGS sequence"/>
</dbReference>
<evidence type="ECO:0000256" key="1">
    <source>
        <dbReference type="SAM" id="MobiDB-lite"/>
    </source>
</evidence>
<comment type="caution">
    <text evidence="2">The sequence shown here is derived from an EMBL/GenBank/DDBJ whole genome shotgun (WGS) entry which is preliminary data.</text>
</comment>
<dbReference type="EMBL" id="JBHSPU010000009">
    <property type="protein sequence ID" value="MFC5913196.1"/>
    <property type="molecule type" value="Genomic_DNA"/>
</dbReference>
<name>A0ABW1GH12_9ACTN</name>
<gene>
    <name evidence="2" type="ORF">ACFP1B_07080</name>
</gene>
<evidence type="ECO:0000313" key="3">
    <source>
        <dbReference type="Proteomes" id="UP001596200"/>
    </source>
</evidence>
<sequence length="114" mass="11874">MVADRYSRGSVMAVADLLRLAGIVGFCPRSVTTGPGTTGPGTDGPGTGGPGTDGPGGLRGVLAEARDGLVEVRRRSWVSVVMLQGTVQVFFLFRPNYVLVPMVSQARYGISTFG</sequence>
<accession>A0ABW1GH12</accession>
<organism evidence="2 3">
    <name type="scientific">Streptomyces pulveraceus</name>
    <dbReference type="NCBI Taxonomy" id="68258"/>
    <lineage>
        <taxon>Bacteria</taxon>
        <taxon>Bacillati</taxon>
        <taxon>Actinomycetota</taxon>
        <taxon>Actinomycetes</taxon>
        <taxon>Kitasatosporales</taxon>
        <taxon>Streptomycetaceae</taxon>
        <taxon>Streptomyces</taxon>
    </lineage>
</organism>
<dbReference type="RefSeq" id="WP_344513182.1">
    <property type="nucleotide sequence ID" value="NZ_BAAATU010000024.1"/>
</dbReference>